<keyword evidence="1" id="KW-0031">Aminopeptidase</keyword>
<dbReference type="GO" id="GO:0004239">
    <property type="term" value="F:initiator methionyl aminopeptidase activity"/>
    <property type="evidence" value="ECO:0007669"/>
    <property type="project" value="UniProtKB-EC"/>
</dbReference>
<dbReference type="OrthoDB" id="3209743at2759"/>
<dbReference type="EMBL" id="UYJE01007913">
    <property type="protein sequence ID" value="VDI59119.1"/>
    <property type="molecule type" value="Genomic_DNA"/>
</dbReference>
<dbReference type="InterPro" id="IPR036005">
    <property type="entry name" value="Creatinase/aminopeptidase-like"/>
</dbReference>
<dbReference type="SUPFAM" id="SSF55920">
    <property type="entry name" value="Creatinase/aminopeptidase"/>
    <property type="match status" value="1"/>
</dbReference>
<evidence type="ECO:0000313" key="1">
    <source>
        <dbReference type="EMBL" id="VDI59119.1"/>
    </source>
</evidence>
<dbReference type="GO" id="GO:0070006">
    <property type="term" value="F:metalloaminopeptidase activity"/>
    <property type="evidence" value="ECO:0007669"/>
    <property type="project" value="TreeGrafter"/>
</dbReference>
<keyword evidence="1" id="KW-0645">Protease</keyword>
<comment type="caution">
    <text evidence="1">The sequence shown here is derived from an EMBL/GenBank/DDBJ whole genome shotgun (WGS) entry which is preliminary data.</text>
</comment>
<dbReference type="AlphaFoldDB" id="A0A8B6G5V3"/>
<keyword evidence="2" id="KW-1185">Reference proteome</keyword>
<evidence type="ECO:0000313" key="2">
    <source>
        <dbReference type="Proteomes" id="UP000596742"/>
    </source>
</evidence>
<protein>
    <submittedName>
        <fullName evidence="1">Methionyl aminopeptidase</fullName>
        <ecNumber evidence="1">3.4.11.18</ecNumber>
    </submittedName>
</protein>
<accession>A0A8B6G5V3</accession>
<keyword evidence="1" id="KW-0378">Hydrolase</keyword>
<dbReference type="PANTHER" id="PTHR43330">
    <property type="entry name" value="METHIONINE AMINOPEPTIDASE"/>
    <property type="match status" value="1"/>
</dbReference>
<reference evidence="1" key="1">
    <citation type="submission" date="2018-11" db="EMBL/GenBank/DDBJ databases">
        <authorList>
            <person name="Alioto T."/>
            <person name="Alioto T."/>
        </authorList>
    </citation>
    <scope>NUCLEOTIDE SEQUENCE</scope>
</reference>
<sequence length="75" mass="8206">MLFLSFSEPILSEGNDEVEILSVVVSFSEPILSEGNDEVEILSDGWTAVMCDGSRTAQFEHTVLVTKDGVEILTE</sequence>
<proteinExistence type="predicted"/>
<dbReference type="EC" id="3.4.11.18" evidence="1"/>
<name>A0A8B6G5V3_MYTGA</name>
<dbReference type="Proteomes" id="UP000596742">
    <property type="component" value="Unassembled WGS sequence"/>
</dbReference>
<organism evidence="1 2">
    <name type="scientific">Mytilus galloprovincialis</name>
    <name type="common">Mediterranean mussel</name>
    <dbReference type="NCBI Taxonomy" id="29158"/>
    <lineage>
        <taxon>Eukaryota</taxon>
        <taxon>Metazoa</taxon>
        <taxon>Spiralia</taxon>
        <taxon>Lophotrochozoa</taxon>
        <taxon>Mollusca</taxon>
        <taxon>Bivalvia</taxon>
        <taxon>Autobranchia</taxon>
        <taxon>Pteriomorphia</taxon>
        <taxon>Mytilida</taxon>
        <taxon>Mytiloidea</taxon>
        <taxon>Mytilidae</taxon>
        <taxon>Mytilinae</taxon>
        <taxon>Mytilus</taxon>
    </lineage>
</organism>
<dbReference type="PANTHER" id="PTHR43330:SF8">
    <property type="entry name" value="METHIONINE AMINOPEPTIDASE 1D, MITOCHONDRIAL"/>
    <property type="match status" value="1"/>
</dbReference>
<gene>
    <name evidence="1" type="ORF">MGAL_10B032204</name>
</gene>
<dbReference type="Gene3D" id="3.90.230.10">
    <property type="entry name" value="Creatinase/methionine aminopeptidase superfamily"/>
    <property type="match status" value="1"/>
</dbReference>